<keyword evidence="2" id="KW-0472">Membrane</keyword>
<evidence type="ECO:0008006" key="5">
    <source>
        <dbReference type="Google" id="ProtNLM"/>
    </source>
</evidence>
<gene>
    <name evidence="3" type="ORF">EV356DRAFT_513873</name>
</gene>
<dbReference type="Pfam" id="PF16944">
    <property type="entry name" value="KCH"/>
    <property type="match status" value="1"/>
</dbReference>
<organism evidence="3 4">
    <name type="scientific">Viridothelium virens</name>
    <name type="common">Speckled blister lichen</name>
    <name type="synonym">Trypethelium virens</name>
    <dbReference type="NCBI Taxonomy" id="1048519"/>
    <lineage>
        <taxon>Eukaryota</taxon>
        <taxon>Fungi</taxon>
        <taxon>Dikarya</taxon>
        <taxon>Ascomycota</taxon>
        <taxon>Pezizomycotina</taxon>
        <taxon>Dothideomycetes</taxon>
        <taxon>Dothideomycetes incertae sedis</taxon>
        <taxon>Trypetheliales</taxon>
        <taxon>Trypetheliaceae</taxon>
        <taxon>Viridothelium</taxon>
    </lineage>
</organism>
<keyword evidence="2" id="KW-0812">Transmembrane</keyword>
<accession>A0A6A6HP51</accession>
<sequence length="630" mass="69490">MGCLSGDREKGIIAEEQKWHYITLDDFKSRSCITRFSYGWLWFLAIVSVAVYALDTFTAVNLLAFDRWSSQVKPAIPFAISRWIFAVCIMLSWVLLGFEYVRAIRVIRRGGVAESYLDPLAVVLQSMRPGSGKGWRRFLVFAELTKSKKGVDYLALFVYFSFKGAIRVLLAETPRQFVNAMTLFSVSKADLLPAGQHAAGSPVGQFFDNIKILANTQPETAAILGSMLFTFVIWFLSALSLLFALLFYLFFLWHYIPSSDGRLSIYCRRKINQRVSRVVSVKVRKAIEDQERKERKQQLKEDREAMKKGIRPTAQRQPTLPTLEDSKEDKYADSVLSRSTSQSTLPPYTSRPPTRNASDQPALTRQPTLPGIEEDAPAPMFARMNTNSSTTSFDSDAPLLSDAGGMGMSEPIRKPLPYGRPPMNRNMSSATQMSRPSPTTPAPSYHSNGYRPGGGPLSRQNTQDSMGRPYGPPTRTNTQDSFTRPYGSAPQRQNTNFSNAYEMSPQTPASGGGSNTMIQSPADRSYMPYNPSRSAAPTPLSNNSVPILAQPQMPRRDYRQPAPPADYFSPQPPQRSATLPAAYEEDYGGGSPGPGPMPLRSATAGAVGRRLGPGQGQGQGMAPYGGRGGM</sequence>
<dbReference type="InterPro" id="IPR031606">
    <property type="entry name" value="Kch1/2"/>
</dbReference>
<feature type="transmembrane region" description="Helical" evidence="2">
    <location>
        <begin position="80"/>
        <end position="101"/>
    </location>
</feature>
<feature type="compositionally biased region" description="Basic and acidic residues" evidence="1">
    <location>
        <begin position="290"/>
        <end position="307"/>
    </location>
</feature>
<dbReference type="OrthoDB" id="436496at2759"/>
<dbReference type="GO" id="GO:0015079">
    <property type="term" value="F:potassium ion transmembrane transporter activity"/>
    <property type="evidence" value="ECO:0007669"/>
    <property type="project" value="InterPro"/>
</dbReference>
<keyword evidence="4" id="KW-1185">Reference proteome</keyword>
<dbReference type="PANTHER" id="PTHR36424:SF1">
    <property type="entry name" value="LOW AFFINITY K(+) TRANSPORTER 1-RELATED"/>
    <property type="match status" value="1"/>
</dbReference>
<proteinExistence type="predicted"/>
<feature type="transmembrane region" description="Helical" evidence="2">
    <location>
        <begin position="231"/>
        <end position="256"/>
    </location>
</feature>
<keyword evidence="2" id="KW-1133">Transmembrane helix</keyword>
<feature type="compositionally biased region" description="Polar residues" evidence="1">
    <location>
        <begin position="336"/>
        <end position="367"/>
    </location>
</feature>
<dbReference type="EMBL" id="ML991772">
    <property type="protein sequence ID" value="KAF2239578.1"/>
    <property type="molecule type" value="Genomic_DNA"/>
</dbReference>
<evidence type="ECO:0000313" key="3">
    <source>
        <dbReference type="EMBL" id="KAF2239578.1"/>
    </source>
</evidence>
<evidence type="ECO:0000256" key="2">
    <source>
        <dbReference type="SAM" id="Phobius"/>
    </source>
</evidence>
<dbReference type="GO" id="GO:0005886">
    <property type="term" value="C:plasma membrane"/>
    <property type="evidence" value="ECO:0007669"/>
    <property type="project" value="InterPro"/>
</dbReference>
<feature type="compositionally biased region" description="Polar residues" evidence="1">
    <location>
        <begin position="425"/>
        <end position="437"/>
    </location>
</feature>
<evidence type="ECO:0000313" key="4">
    <source>
        <dbReference type="Proteomes" id="UP000800092"/>
    </source>
</evidence>
<feature type="region of interest" description="Disordered" evidence="1">
    <location>
        <begin position="290"/>
        <end position="630"/>
    </location>
</feature>
<feature type="compositionally biased region" description="Gly residues" evidence="1">
    <location>
        <begin position="611"/>
        <end position="630"/>
    </location>
</feature>
<dbReference type="Proteomes" id="UP000800092">
    <property type="component" value="Unassembled WGS sequence"/>
</dbReference>
<evidence type="ECO:0000256" key="1">
    <source>
        <dbReference type="SAM" id="MobiDB-lite"/>
    </source>
</evidence>
<dbReference type="PANTHER" id="PTHR36424">
    <property type="entry name" value="PHEROMONE-REGULATED MEMBRANE PROTEIN 6"/>
    <property type="match status" value="1"/>
</dbReference>
<protein>
    <recommendedName>
        <fullName evidence="5">Pheromone-regulated membrane protein</fullName>
    </recommendedName>
</protein>
<feature type="compositionally biased region" description="Polar residues" evidence="1">
    <location>
        <begin position="531"/>
        <end position="545"/>
    </location>
</feature>
<dbReference type="AlphaFoldDB" id="A0A6A6HP51"/>
<reference evidence="3" key="1">
    <citation type="journal article" date="2020" name="Stud. Mycol.">
        <title>101 Dothideomycetes genomes: a test case for predicting lifestyles and emergence of pathogens.</title>
        <authorList>
            <person name="Haridas S."/>
            <person name="Albert R."/>
            <person name="Binder M."/>
            <person name="Bloem J."/>
            <person name="Labutti K."/>
            <person name="Salamov A."/>
            <person name="Andreopoulos B."/>
            <person name="Baker S."/>
            <person name="Barry K."/>
            <person name="Bills G."/>
            <person name="Bluhm B."/>
            <person name="Cannon C."/>
            <person name="Castanera R."/>
            <person name="Culley D."/>
            <person name="Daum C."/>
            <person name="Ezra D."/>
            <person name="Gonzalez J."/>
            <person name="Henrissat B."/>
            <person name="Kuo A."/>
            <person name="Liang C."/>
            <person name="Lipzen A."/>
            <person name="Lutzoni F."/>
            <person name="Magnuson J."/>
            <person name="Mondo S."/>
            <person name="Nolan M."/>
            <person name="Ohm R."/>
            <person name="Pangilinan J."/>
            <person name="Park H.-J."/>
            <person name="Ramirez L."/>
            <person name="Alfaro M."/>
            <person name="Sun H."/>
            <person name="Tritt A."/>
            <person name="Yoshinaga Y."/>
            <person name="Zwiers L.-H."/>
            <person name="Turgeon B."/>
            <person name="Goodwin S."/>
            <person name="Spatafora J."/>
            <person name="Crous P."/>
            <person name="Grigoriev I."/>
        </authorList>
    </citation>
    <scope>NUCLEOTIDE SEQUENCE</scope>
    <source>
        <strain evidence="3">Tuck. ex Michener</strain>
    </source>
</reference>
<name>A0A6A6HP51_VIRVR</name>
<feature type="compositionally biased region" description="Polar residues" evidence="1">
    <location>
        <begin position="490"/>
        <end position="519"/>
    </location>
</feature>
<feature type="transmembrane region" description="Helical" evidence="2">
    <location>
        <begin position="38"/>
        <end position="60"/>
    </location>
</feature>